<dbReference type="PROSITE" id="PS50261">
    <property type="entry name" value="G_PROTEIN_RECEP_F2_4"/>
    <property type="match status" value="1"/>
</dbReference>
<comment type="subcellular location">
    <subcellularLocation>
        <location evidence="1">Membrane</location>
        <topology evidence="1">Multi-pass membrane protein</topology>
    </subcellularLocation>
</comment>
<evidence type="ECO:0000259" key="6">
    <source>
        <dbReference type="PROSITE" id="PS50261"/>
    </source>
</evidence>
<feature type="transmembrane region" description="Helical" evidence="5">
    <location>
        <begin position="275"/>
        <end position="296"/>
    </location>
</feature>
<feature type="transmembrane region" description="Helical" evidence="5">
    <location>
        <begin position="418"/>
        <end position="436"/>
    </location>
</feature>
<keyword evidence="8" id="KW-1185">Reference proteome</keyword>
<dbReference type="InterPro" id="IPR052808">
    <property type="entry name" value="GPCR_Mth-like"/>
</dbReference>
<feature type="transmembrane region" description="Helical" evidence="5">
    <location>
        <begin position="488"/>
        <end position="510"/>
    </location>
</feature>
<sequence>MLQTNRPECTINNGVVKVLEKNFDPVGEEYGLRVRHYAAPYSFSYYGYLQSINVDLIGDSYYNLYYDPQNYCISGIEADKLRVNVCVPDCTDGGRDVCVRKHCPMGMVTSMNIEKPDVFDCVEADLEEWSPFFYDSLSSDSKSSQDIVPYYVHEVRECPHADTVYLGRSSHKQAPGLYFSKIKVLQNGTSFHRESGNHPWIRDFLVDGLVDDSFGQNISAYERNEENQVIIVCGKDFELDRRFYGKILFPFTFVGTLVYAAIVIIYGLIWKNQNVHGWTIFTLSLCYMIQLMLELASYLKNNLYGEHFHTESTACTVMGLLTQFFATAQYSWMAIMSFDIWMTIRSVTPMSLRSKGKTQFTVYCFVGFLIPTICISISALIETQFEYFDDHVIRPLYGRYHCDVDPSAYLYHHCIPELILFLTSNIFFLLCIKILYEHNKATKTRLDNNTSKKCRNMTKVFGKFLILMAPSMIFQIIPFYVVGDARHLQFYMVFNFYNALLPFGLFWIFVCKKEIWQQLQTGYPALNSILCKQKSATAEPNNTDKADAFLRYTQTAKLMLFDKTLIWKGKKLKKWLWKDNNFLKLQTNRPNCTVNNGVVRLLEKKFDFIGEEYSLRVRHYAVPYSFLYYGYLQLINVIGDSYFNLYYDPQNYCISGIEADEFLVNVCVPDCTDGGTDVCIRKLCPMGMVTSMNIEKPDVFDCVEADLEEWSPFFYDSLSIESKSSKDIVPYYIHEIRECPHADTVYLGRSSHNQVPSLYFSKIKVLQNGTSFHRESGNHPWIRDFLIDGVVDDSLGQNISAYERNEENQVIITCGRDFELDRRYYAKILFPFVLVGTLVYAVIVIIYGLIWKTQNVHGWTIFALSLCYMIQLMLELASYLKNNLYGEH</sequence>
<keyword evidence="3 5" id="KW-1133">Transmembrane helix</keyword>
<feature type="domain" description="G-protein coupled receptors family 2 profile 2" evidence="6">
    <location>
        <begin position="241"/>
        <end position="498"/>
    </location>
</feature>
<dbReference type="AlphaFoldDB" id="A0A8J2KMS7"/>
<proteinExistence type="predicted"/>
<dbReference type="SUPFAM" id="SSF81321">
    <property type="entry name" value="Family A G protein-coupled receptor-like"/>
    <property type="match status" value="1"/>
</dbReference>
<evidence type="ECO:0000256" key="1">
    <source>
        <dbReference type="ARBA" id="ARBA00004141"/>
    </source>
</evidence>
<feature type="transmembrane region" description="Helical" evidence="5">
    <location>
        <begin position="360"/>
        <end position="381"/>
    </location>
</feature>
<dbReference type="PANTHER" id="PTHR46953:SF1">
    <property type="entry name" value="G-PROTEIN COUPLED RECEPTOR MTH-LIKE 1-RELATED"/>
    <property type="match status" value="1"/>
</dbReference>
<dbReference type="EMBL" id="CAJVCH010392612">
    <property type="protein sequence ID" value="CAG7817385.1"/>
    <property type="molecule type" value="Genomic_DNA"/>
</dbReference>
<evidence type="ECO:0000256" key="3">
    <source>
        <dbReference type="ARBA" id="ARBA00022989"/>
    </source>
</evidence>
<gene>
    <name evidence="7" type="ORF">AFUS01_LOCUS27957</name>
</gene>
<organism evidence="7 8">
    <name type="scientific">Allacma fusca</name>
    <dbReference type="NCBI Taxonomy" id="39272"/>
    <lineage>
        <taxon>Eukaryota</taxon>
        <taxon>Metazoa</taxon>
        <taxon>Ecdysozoa</taxon>
        <taxon>Arthropoda</taxon>
        <taxon>Hexapoda</taxon>
        <taxon>Collembola</taxon>
        <taxon>Symphypleona</taxon>
        <taxon>Sminthuridae</taxon>
        <taxon>Allacma</taxon>
    </lineage>
</organism>
<reference evidence="7" key="1">
    <citation type="submission" date="2021-06" db="EMBL/GenBank/DDBJ databases">
        <authorList>
            <person name="Hodson N. C."/>
            <person name="Mongue J. A."/>
            <person name="Jaron S. K."/>
        </authorList>
    </citation>
    <scope>NUCLEOTIDE SEQUENCE</scope>
</reference>
<dbReference type="InterPro" id="IPR000832">
    <property type="entry name" value="GPCR_2_secretin-like"/>
</dbReference>
<keyword evidence="4 5" id="KW-0472">Membrane</keyword>
<dbReference type="InterPro" id="IPR017981">
    <property type="entry name" value="GPCR_2-like_7TM"/>
</dbReference>
<dbReference type="GO" id="GO:0007166">
    <property type="term" value="P:cell surface receptor signaling pathway"/>
    <property type="evidence" value="ECO:0007669"/>
    <property type="project" value="InterPro"/>
</dbReference>
<dbReference type="Proteomes" id="UP000708208">
    <property type="component" value="Unassembled WGS sequence"/>
</dbReference>
<keyword evidence="2 5" id="KW-0812">Transmembrane</keyword>
<protein>
    <recommendedName>
        <fullName evidence="6">G-protein coupled receptors family 2 profile 2 domain-containing protein</fullName>
    </recommendedName>
</protein>
<feature type="transmembrane region" description="Helical" evidence="5">
    <location>
        <begin position="247"/>
        <end position="269"/>
    </location>
</feature>
<dbReference type="Pfam" id="PF00002">
    <property type="entry name" value="7tm_2"/>
    <property type="match status" value="1"/>
</dbReference>
<comment type="caution">
    <text evidence="7">The sequence shown here is derived from an EMBL/GenBank/DDBJ whole genome shotgun (WGS) entry which is preliminary data.</text>
</comment>
<evidence type="ECO:0000256" key="5">
    <source>
        <dbReference type="SAM" id="Phobius"/>
    </source>
</evidence>
<name>A0A8J2KMS7_9HEXA</name>
<feature type="non-terminal residue" evidence="7">
    <location>
        <position position="1"/>
    </location>
</feature>
<accession>A0A8J2KMS7</accession>
<dbReference type="GO" id="GO:0004930">
    <property type="term" value="F:G protein-coupled receptor activity"/>
    <property type="evidence" value="ECO:0007669"/>
    <property type="project" value="InterPro"/>
</dbReference>
<evidence type="ECO:0000313" key="8">
    <source>
        <dbReference type="Proteomes" id="UP000708208"/>
    </source>
</evidence>
<dbReference type="OrthoDB" id="6134459at2759"/>
<evidence type="ECO:0000256" key="4">
    <source>
        <dbReference type="ARBA" id="ARBA00023136"/>
    </source>
</evidence>
<feature type="transmembrane region" description="Helical" evidence="5">
    <location>
        <begin position="856"/>
        <end position="874"/>
    </location>
</feature>
<feature type="transmembrane region" description="Helical" evidence="5">
    <location>
        <begin position="828"/>
        <end position="850"/>
    </location>
</feature>
<dbReference type="GO" id="GO:0016020">
    <property type="term" value="C:membrane"/>
    <property type="evidence" value="ECO:0007669"/>
    <property type="project" value="UniProtKB-SubCell"/>
</dbReference>
<feature type="transmembrane region" description="Helical" evidence="5">
    <location>
        <begin position="460"/>
        <end position="482"/>
    </location>
</feature>
<dbReference type="PANTHER" id="PTHR46953">
    <property type="entry name" value="G-PROTEIN COUPLED RECEPTOR MTH-LIKE 1-RELATED"/>
    <property type="match status" value="1"/>
</dbReference>
<evidence type="ECO:0000256" key="2">
    <source>
        <dbReference type="ARBA" id="ARBA00022692"/>
    </source>
</evidence>
<evidence type="ECO:0000313" key="7">
    <source>
        <dbReference type="EMBL" id="CAG7817385.1"/>
    </source>
</evidence>